<protein>
    <submittedName>
        <fullName evidence="1">Uncharacterized protein</fullName>
    </submittedName>
</protein>
<evidence type="ECO:0000313" key="2">
    <source>
        <dbReference type="Proteomes" id="UP000240325"/>
    </source>
</evidence>
<accession>A0A2H4UV77</accession>
<dbReference type="EMBL" id="MF782455">
    <property type="protein sequence ID" value="ATZ80764.1"/>
    <property type="molecule type" value="Genomic_DNA"/>
</dbReference>
<keyword evidence="2" id="KW-1185">Reference proteome</keyword>
<reference evidence="1" key="1">
    <citation type="journal article" date="2017" name="Elife">
        <title>The kinetoplastid-infecting Bodo saltans virus (BsV), a window into the most abundant giant viruses in the sea.</title>
        <authorList>
            <person name="Deeg C.M."/>
            <person name="Chow C.-E.T."/>
            <person name="Suttle C.A."/>
        </authorList>
    </citation>
    <scope>NUCLEOTIDE SEQUENCE</scope>
    <source>
        <strain evidence="1">NG1</strain>
    </source>
</reference>
<sequence length="187" mass="21663">MKNQFTTNSASDVTKCDQKHRAYIQKMQKPPIKIVKDLFNTTTYPIAVSVHDFLGNDTMTDSKKTVRFYKNNDVIEFIVGHKNEQFVTELLWDNVFPFFGWSHSYKWGGNESNLFSFNHVNNVVIEKLVLCSKAVDWDKKPIAVNIKINVYENPIAQLCLSSSGKIKLHFMNTGEIVNVYKCEYHKM</sequence>
<evidence type="ECO:0000313" key="1">
    <source>
        <dbReference type="EMBL" id="ATZ80764.1"/>
    </source>
</evidence>
<organism evidence="1">
    <name type="scientific">Bodo saltans virus</name>
    <dbReference type="NCBI Taxonomy" id="2024608"/>
    <lineage>
        <taxon>Viruses</taxon>
        <taxon>Varidnaviria</taxon>
        <taxon>Bamfordvirae</taxon>
        <taxon>Nucleocytoviricota</taxon>
        <taxon>Megaviricetes</taxon>
        <taxon>Imitervirales</taxon>
        <taxon>Mimiviridae</taxon>
        <taxon>Klosneuvirinae</taxon>
        <taxon>Theiavirus</taxon>
        <taxon>Theiavirus salishense</taxon>
    </lineage>
</organism>
<gene>
    <name evidence="1" type="ORF">BMW23_0718</name>
</gene>
<dbReference type="Proteomes" id="UP000240325">
    <property type="component" value="Segment"/>
</dbReference>
<proteinExistence type="predicted"/>
<name>A0A2H4UV77_9VIRU</name>